<dbReference type="AlphaFoldDB" id="A0A0P7YY82"/>
<evidence type="ECO:0000313" key="2">
    <source>
        <dbReference type="Proteomes" id="UP000050465"/>
    </source>
</evidence>
<gene>
    <name evidence="1" type="ORF">HLUCCA11_06760</name>
</gene>
<sequence length="126" mass="14307">MSLQSIKPATKPEASVYLPYYQGKKRNALPYAIGLYKQGNIEGERAIEGTDSIPFLATWNVSMLPADLTRCRMQFDGDSELTYEITMATFEFVDFLIAVVVTMNQNKTPDFDQSFYRRLLRMGDSG</sequence>
<dbReference type="InterPro" id="IPR054652">
    <property type="entry name" value="T4P_EbsA-like"/>
</dbReference>
<dbReference type="EMBL" id="LJZR01000007">
    <property type="protein sequence ID" value="KPQ36227.1"/>
    <property type="molecule type" value="Genomic_DNA"/>
</dbReference>
<comment type="caution">
    <text evidence="1">The sequence shown here is derived from an EMBL/GenBank/DDBJ whole genome shotgun (WGS) entry which is preliminary data.</text>
</comment>
<dbReference type="Proteomes" id="UP000050465">
    <property type="component" value="Unassembled WGS sequence"/>
</dbReference>
<reference evidence="1 2" key="1">
    <citation type="submission" date="2015-09" db="EMBL/GenBank/DDBJ databases">
        <title>Identification and resolution of microdiversity through metagenomic sequencing of parallel consortia.</title>
        <authorList>
            <person name="Nelson W.C."/>
            <person name="Romine M.F."/>
            <person name="Lindemann S.R."/>
        </authorList>
    </citation>
    <scope>NUCLEOTIDE SEQUENCE [LARGE SCALE GENOMIC DNA]</scope>
    <source>
        <strain evidence="1">Ana</strain>
    </source>
</reference>
<proteinExistence type="predicted"/>
<evidence type="ECO:0000313" key="1">
    <source>
        <dbReference type="EMBL" id="KPQ36227.1"/>
    </source>
</evidence>
<organism evidence="1 2">
    <name type="scientific">Phormidesmis priestleyi Ana</name>
    <dbReference type="NCBI Taxonomy" id="1666911"/>
    <lineage>
        <taxon>Bacteria</taxon>
        <taxon>Bacillati</taxon>
        <taxon>Cyanobacteriota</taxon>
        <taxon>Cyanophyceae</taxon>
        <taxon>Leptolyngbyales</taxon>
        <taxon>Leptolyngbyaceae</taxon>
        <taxon>Phormidesmis</taxon>
    </lineage>
</organism>
<dbReference type="PATRIC" id="fig|1666911.3.peg.4947"/>
<accession>A0A0P7YY82</accession>
<dbReference type="STRING" id="1666911.HLUCCA11_06760"/>
<dbReference type="NCBIfam" id="NF045587">
    <property type="entry name" value="T4P_biogen_EbsA"/>
    <property type="match status" value="1"/>
</dbReference>
<protein>
    <submittedName>
        <fullName evidence="1">Uncharacterized protein</fullName>
    </submittedName>
</protein>
<name>A0A0P7YY82_9CYAN</name>